<dbReference type="AlphaFoldDB" id="G4CQP3"/>
<gene>
    <name evidence="1" type="ORF">HMPREF9370_1403</name>
</gene>
<name>G4CQP3_9NEIS</name>
<dbReference type="EMBL" id="AGAZ01000050">
    <property type="protein sequence ID" value="EGZ46304.1"/>
    <property type="molecule type" value="Genomic_DNA"/>
</dbReference>
<dbReference type="STRING" id="1030841.HMPREF9370_1403"/>
<proteinExistence type="predicted"/>
<organism evidence="1 2">
    <name type="scientific">Neisseria wadsworthii 9715</name>
    <dbReference type="NCBI Taxonomy" id="1030841"/>
    <lineage>
        <taxon>Bacteria</taxon>
        <taxon>Pseudomonadati</taxon>
        <taxon>Pseudomonadota</taxon>
        <taxon>Betaproteobacteria</taxon>
        <taxon>Neisseriales</taxon>
        <taxon>Neisseriaceae</taxon>
        <taxon>Neisseria</taxon>
    </lineage>
</organism>
<comment type="caution">
    <text evidence="1">The sequence shown here is derived from an EMBL/GenBank/DDBJ whole genome shotgun (WGS) entry which is preliminary data.</text>
</comment>
<accession>G4CQP3</accession>
<dbReference type="Proteomes" id="UP000005336">
    <property type="component" value="Unassembled WGS sequence"/>
</dbReference>
<dbReference type="HOGENOM" id="CLU_3101351_0_0_4"/>
<protein>
    <submittedName>
        <fullName evidence="1">Uncharacterized protein</fullName>
    </submittedName>
</protein>
<keyword evidence="2" id="KW-1185">Reference proteome</keyword>
<evidence type="ECO:0000313" key="2">
    <source>
        <dbReference type="Proteomes" id="UP000005336"/>
    </source>
</evidence>
<reference evidence="1 2" key="1">
    <citation type="submission" date="2011-06" db="EMBL/GenBank/DDBJ databases">
        <authorList>
            <person name="Muzny D."/>
            <person name="Qin X."/>
            <person name="Deng J."/>
            <person name="Jiang H."/>
            <person name="Liu Y."/>
            <person name="Qu J."/>
            <person name="Song X.-Z."/>
            <person name="Zhang L."/>
            <person name="Thornton R."/>
            <person name="Coyle M."/>
            <person name="Francisco L."/>
            <person name="Jackson L."/>
            <person name="Javaid M."/>
            <person name="Korchina V."/>
            <person name="Kovar C."/>
            <person name="Mata R."/>
            <person name="Mathew T."/>
            <person name="Ngo R."/>
            <person name="Nguyen L."/>
            <person name="Nguyen N."/>
            <person name="Okwuonu G."/>
            <person name="Ongeri F."/>
            <person name="Pham C."/>
            <person name="Simmons D."/>
            <person name="Wilczek-Boney K."/>
            <person name="Hale W."/>
            <person name="Jakkamsetti A."/>
            <person name="Pham P."/>
            <person name="Ruth R."/>
            <person name="San Lucas F."/>
            <person name="Warren J."/>
            <person name="Zhang J."/>
            <person name="Zhao Z."/>
            <person name="Zhou C."/>
            <person name="Zhu D."/>
            <person name="Lee S."/>
            <person name="Bess C."/>
            <person name="Blankenburg K."/>
            <person name="Forbes L."/>
            <person name="Fu Q."/>
            <person name="Gubbala S."/>
            <person name="Hirani K."/>
            <person name="Jayaseelan J.C."/>
            <person name="Lara F."/>
            <person name="Munidasa M."/>
            <person name="Palculict T."/>
            <person name="Patil S."/>
            <person name="Pu L.-L."/>
            <person name="Saada N."/>
            <person name="Tang L."/>
            <person name="Weissenberger G."/>
            <person name="Zhu Y."/>
            <person name="Hemphill L."/>
            <person name="Shang Y."/>
            <person name="Youmans B."/>
            <person name="Ayvaz T."/>
            <person name="Ross M."/>
            <person name="Santibanez J."/>
            <person name="Aqrawi P."/>
            <person name="Gross S."/>
            <person name="Joshi V."/>
            <person name="Fowler G."/>
            <person name="Nazareth L."/>
            <person name="Reid J."/>
            <person name="Worley K."/>
            <person name="Petrosino J."/>
            <person name="Highlander S."/>
            <person name="Gibbs R."/>
        </authorList>
    </citation>
    <scope>NUCLEOTIDE SEQUENCE [LARGE SCALE GENOMIC DNA]</scope>
    <source>
        <strain evidence="1 2">9715</strain>
    </source>
</reference>
<evidence type="ECO:0000313" key="1">
    <source>
        <dbReference type="EMBL" id="EGZ46304.1"/>
    </source>
</evidence>
<sequence>MEEFCKSLCLSESFQTGIVFGILSWFRHALGLYPSILSSGNFKKCLGQARL</sequence>
<dbReference type="PATRIC" id="fig|1030841.3.peg.1387"/>